<dbReference type="EMBL" id="JBHUHZ010000003">
    <property type="protein sequence ID" value="MFD2164041.1"/>
    <property type="molecule type" value="Genomic_DNA"/>
</dbReference>
<accession>A0ABW4ZR10</accession>
<gene>
    <name evidence="1" type="ORF">ACFSJU_16655</name>
</gene>
<comment type="caution">
    <text evidence="1">The sequence shown here is derived from an EMBL/GenBank/DDBJ whole genome shotgun (WGS) entry which is preliminary data.</text>
</comment>
<organism evidence="1 2">
    <name type="scientific">Paradesertivirga mongoliensis</name>
    <dbReference type="NCBI Taxonomy" id="2100740"/>
    <lineage>
        <taxon>Bacteria</taxon>
        <taxon>Pseudomonadati</taxon>
        <taxon>Bacteroidota</taxon>
        <taxon>Sphingobacteriia</taxon>
        <taxon>Sphingobacteriales</taxon>
        <taxon>Sphingobacteriaceae</taxon>
        <taxon>Paradesertivirga</taxon>
    </lineage>
</organism>
<protein>
    <submittedName>
        <fullName evidence="1">Uncharacterized protein</fullName>
    </submittedName>
</protein>
<reference evidence="2" key="1">
    <citation type="journal article" date="2019" name="Int. J. Syst. Evol. Microbiol.">
        <title>The Global Catalogue of Microorganisms (GCM) 10K type strain sequencing project: providing services to taxonomists for standard genome sequencing and annotation.</title>
        <authorList>
            <consortium name="The Broad Institute Genomics Platform"/>
            <consortium name="The Broad Institute Genome Sequencing Center for Infectious Disease"/>
            <person name="Wu L."/>
            <person name="Ma J."/>
        </authorList>
    </citation>
    <scope>NUCLEOTIDE SEQUENCE [LARGE SCALE GENOMIC DNA]</scope>
    <source>
        <strain evidence="2">KCTC 42217</strain>
    </source>
</reference>
<dbReference type="Proteomes" id="UP001597387">
    <property type="component" value="Unassembled WGS sequence"/>
</dbReference>
<keyword evidence="2" id="KW-1185">Reference proteome</keyword>
<evidence type="ECO:0000313" key="1">
    <source>
        <dbReference type="EMBL" id="MFD2164041.1"/>
    </source>
</evidence>
<dbReference type="RefSeq" id="WP_255904682.1">
    <property type="nucleotide sequence ID" value="NZ_JAFMZO010000004.1"/>
</dbReference>
<proteinExistence type="predicted"/>
<name>A0ABW4ZR10_9SPHI</name>
<evidence type="ECO:0000313" key="2">
    <source>
        <dbReference type="Proteomes" id="UP001597387"/>
    </source>
</evidence>
<sequence length="53" mass="6184">MKRTQNLTEDLLKQFDKELRAIIMYDLKQFKLNNGKFLGNNAGKNQDKDLLVA</sequence>